<dbReference type="PIR" id="F83798">
    <property type="entry name" value="F83798"/>
</dbReference>
<dbReference type="OrthoDB" id="2654667at2"/>
<dbReference type="EMBL" id="BA000004">
    <property type="protein sequence ID" value="BAB04909.1"/>
    <property type="molecule type" value="Genomic_DNA"/>
</dbReference>
<dbReference type="Proteomes" id="UP000001258">
    <property type="component" value="Chromosome"/>
</dbReference>
<name>Q9KDM2_HALH5</name>
<dbReference type="RefSeq" id="WP_010897359.1">
    <property type="nucleotide sequence ID" value="NC_002570.2"/>
</dbReference>
<dbReference type="InterPro" id="IPR025673">
    <property type="entry name" value="PCYCGC"/>
</dbReference>
<dbReference type="HOGENOM" id="CLU_141470_0_0_9"/>
<dbReference type="eggNOG" id="ENOG502ZVWF">
    <property type="taxonomic scope" value="Bacteria"/>
</dbReference>
<dbReference type="KEGG" id="bha:BH1190"/>
<dbReference type="PROSITE" id="PS51257">
    <property type="entry name" value="PROKAR_LIPOPROTEIN"/>
    <property type="match status" value="1"/>
</dbReference>
<accession>Q9KDM2</accession>
<evidence type="ECO:0000313" key="1">
    <source>
        <dbReference type="EMBL" id="BAB04909.1"/>
    </source>
</evidence>
<dbReference type="Pfam" id="PF13798">
    <property type="entry name" value="PCYCGC"/>
    <property type="match status" value="1"/>
</dbReference>
<reference evidence="1 2" key="1">
    <citation type="journal article" date="2000" name="Nucleic Acids Res.">
        <title>Complete genome sequence of the alkaliphilic bacterium Bacillus halodurans and genomic sequence comparison with Bacillus subtilis.</title>
        <authorList>
            <person name="Takami H."/>
            <person name="Nakasone K."/>
            <person name="Takaki Y."/>
            <person name="Maeno G."/>
            <person name="Sasaki R."/>
            <person name="Masui N."/>
            <person name="Fuji F."/>
            <person name="Hirama C."/>
            <person name="Nakamura Y."/>
            <person name="Ogasawara N."/>
            <person name="Kuhara S."/>
            <person name="Horikoshi K."/>
        </authorList>
    </citation>
    <scope>NUCLEOTIDE SEQUENCE [LARGE SCALE GENOMIC DNA]</scope>
    <source>
        <strain evidence="2">ATCC BAA-125 / DSM 18197 / FERM 7344 / JCM 9153 / C-125</strain>
    </source>
</reference>
<dbReference type="STRING" id="272558.gene:10727084"/>
<sequence length="164" mass="18332">MKRLPMLFITASLGFALVGCQTDDHSEHSQVDHSLMMGDIQEETSSKDVLPVFLDEYAEVIQTIYAEVPYYRELLETMPCYCGCGESVGHRSSYDCFVAEHSDDGPFTWDDHGAKCGVCLEIANTAMHLLDEGKDPEDIRNLIDEQYKDGYAPPTDTPMPGDKI</sequence>
<evidence type="ECO:0000313" key="2">
    <source>
        <dbReference type="Proteomes" id="UP000001258"/>
    </source>
</evidence>
<protein>
    <submittedName>
        <fullName evidence="1">BH1190 protein</fullName>
    </submittedName>
</protein>
<proteinExistence type="predicted"/>
<organism evidence="1 2">
    <name type="scientific">Halalkalibacterium halodurans (strain ATCC BAA-125 / DSM 18197 / FERM 7344 / JCM 9153 / C-125)</name>
    <name type="common">Bacillus halodurans</name>
    <dbReference type="NCBI Taxonomy" id="272558"/>
    <lineage>
        <taxon>Bacteria</taxon>
        <taxon>Bacillati</taxon>
        <taxon>Bacillota</taxon>
        <taxon>Bacilli</taxon>
        <taxon>Bacillales</taxon>
        <taxon>Bacillaceae</taxon>
        <taxon>Halalkalibacterium (ex Joshi et al. 2022)</taxon>
    </lineage>
</organism>
<dbReference type="AlphaFoldDB" id="Q9KDM2"/>
<keyword evidence="2" id="KW-1185">Reference proteome</keyword>
<gene>
    <name evidence="1" type="ordered locus">BH1190</name>
</gene>